<keyword evidence="2" id="KW-1133">Transmembrane helix</keyword>
<accession>A0A1J5R728</accession>
<comment type="caution">
    <text evidence="3">The sequence shown here is derived from an EMBL/GenBank/DDBJ whole genome shotgun (WGS) entry which is preliminary data.</text>
</comment>
<proteinExistence type="predicted"/>
<protein>
    <recommendedName>
        <fullName evidence="4">Phage holin family protein</fullName>
    </recommendedName>
</protein>
<dbReference type="AlphaFoldDB" id="A0A1J5R728"/>
<evidence type="ECO:0000313" key="3">
    <source>
        <dbReference type="EMBL" id="OIQ87852.1"/>
    </source>
</evidence>
<name>A0A1J5R728_9ZZZZ</name>
<feature type="transmembrane region" description="Helical" evidence="2">
    <location>
        <begin position="56"/>
        <end position="78"/>
    </location>
</feature>
<dbReference type="InterPro" id="IPR009937">
    <property type="entry name" value="Phage_holin_3_6"/>
</dbReference>
<feature type="transmembrane region" description="Helical" evidence="2">
    <location>
        <begin position="90"/>
        <end position="112"/>
    </location>
</feature>
<evidence type="ECO:0008006" key="4">
    <source>
        <dbReference type="Google" id="ProtNLM"/>
    </source>
</evidence>
<organism evidence="3">
    <name type="scientific">mine drainage metagenome</name>
    <dbReference type="NCBI Taxonomy" id="410659"/>
    <lineage>
        <taxon>unclassified sequences</taxon>
        <taxon>metagenomes</taxon>
        <taxon>ecological metagenomes</taxon>
    </lineage>
</organism>
<evidence type="ECO:0000256" key="1">
    <source>
        <dbReference type="SAM" id="MobiDB-lite"/>
    </source>
</evidence>
<feature type="region of interest" description="Disordered" evidence="1">
    <location>
        <begin position="1"/>
        <end position="20"/>
    </location>
</feature>
<gene>
    <name evidence="3" type="ORF">GALL_302550</name>
</gene>
<dbReference type="EMBL" id="MLJW01000400">
    <property type="protein sequence ID" value="OIQ87852.1"/>
    <property type="molecule type" value="Genomic_DNA"/>
</dbReference>
<evidence type="ECO:0000256" key="2">
    <source>
        <dbReference type="SAM" id="Phobius"/>
    </source>
</evidence>
<feature type="compositionally biased region" description="Pro residues" evidence="1">
    <location>
        <begin position="9"/>
        <end position="18"/>
    </location>
</feature>
<dbReference type="Pfam" id="PF07332">
    <property type="entry name" value="Phage_holin_3_6"/>
    <property type="match status" value="1"/>
</dbReference>
<reference evidence="3" key="1">
    <citation type="submission" date="2016-10" db="EMBL/GenBank/DDBJ databases">
        <title>Sequence of Gallionella enrichment culture.</title>
        <authorList>
            <person name="Poehlein A."/>
            <person name="Muehling M."/>
            <person name="Daniel R."/>
        </authorList>
    </citation>
    <scope>NUCLEOTIDE SEQUENCE</scope>
</reference>
<sequence length="145" mass="14989">MTSTEGPSEPTPPTPPTPEHLSIGQLVSMLTAPAARPVRAEIDPAKAELQIRAQNAAIGIGLFVVAGVLSLYGLGWLLNSAALGLANVLPAWLAALIVGVVLLAMTATLALVGKRALSRGMPPTPERATENVKLDIEAVKEGLRS</sequence>
<keyword evidence="2" id="KW-0472">Membrane</keyword>
<keyword evidence="2" id="KW-0812">Transmembrane</keyword>